<dbReference type="AlphaFoldDB" id="A0A8S8XIM3"/>
<evidence type="ECO:0000313" key="2">
    <source>
        <dbReference type="EMBL" id="GIL41025.1"/>
    </source>
</evidence>
<keyword evidence="1" id="KW-0472">Membrane</keyword>
<dbReference type="Proteomes" id="UP000681075">
    <property type="component" value="Unassembled WGS sequence"/>
</dbReference>
<protein>
    <submittedName>
        <fullName evidence="2">Uncharacterized protein</fullName>
    </submittedName>
</protein>
<accession>A0A8S8XIM3</accession>
<feature type="transmembrane region" description="Helical" evidence="1">
    <location>
        <begin position="21"/>
        <end position="41"/>
    </location>
</feature>
<proteinExistence type="predicted"/>
<name>A0A8S8XIM3_9PROT</name>
<dbReference type="RefSeq" id="WP_420244329.1">
    <property type="nucleotide sequence ID" value="NZ_BOPV01000001.1"/>
</dbReference>
<keyword evidence="3" id="KW-1185">Reference proteome</keyword>
<comment type="caution">
    <text evidence="2">The sequence shown here is derived from an EMBL/GenBank/DDBJ whole genome shotgun (WGS) entry which is preliminary data.</text>
</comment>
<feature type="transmembrane region" description="Helical" evidence="1">
    <location>
        <begin position="61"/>
        <end position="84"/>
    </location>
</feature>
<keyword evidence="1" id="KW-0812">Transmembrane</keyword>
<sequence length="154" mass="16686">MTVSDPRLDTLRTINLFFVRFLLAALGTCVAVVVTTIPSWLTDDCIQNFGAAAVIAAARSAIGELLPFLTVVAIPFWGIPLLSAVTSLSVGTLRRIYLVGIVLGVASFAIMLPRLVPVVFEALEKPRVISQHVKWAQQCAPLRGRANDPTKPYQ</sequence>
<evidence type="ECO:0000313" key="3">
    <source>
        <dbReference type="Proteomes" id="UP000681075"/>
    </source>
</evidence>
<organism evidence="2 3">
    <name type="scientific">Roseiterribacter gracilis</name>
    <dbReference type="NCBI Taxonomy" id="2812848"/>
    <lineage>
        <taxon>Bacteria</taxon>
        <taxon>Pseudomonadati</taxon>
        <taxon>Pseudomonadota</taxon>
        <taxon>Alphaproteobacteria</taxon>
        <taxon>Rhodospirillales</taxon>
        <taxon>Roseiterribacteraceae</taxon>
        <taxon>Roseiterribacter</taxon>
    </lineage>
</organism>
<evidence type="ECO:0000256" key="1">
    <source>
        <dbReference type="SAM" id="Phobius"/>
    </source>
</evidence>
<feature type="transmembrane region" description="Helical" evidence="1">
    <location>
        <begin position="96"/>
        <end position="116"/>
    </location>
</feature>
<reference evidence="2" key="1">
    <citation type="submission" date="2021-02" db="EMBL/GenBank/DDBJ databases">
        <title>Genome sequence of Rhodospirillales sp. strain TMPK1 isolated from soil.</title>
        <authorList>
            <person name="Nakai R."/>
            <person name="Kusada H."/>
            <person name="Tamaki H."/>
        </authorList>
    </citation>
    <scope>NUCLEOTIDE SEQUENCE</scope>
    <source>
        <strain evidence="2">TMPK1</strain>
    </source>
</reference>
<dbReference type="EMBL" id="BOPV01000001">
    <property type="protein sequence ID" value="GIL41025.1"/>
    <property type="molecule type" value="Genomic_DNA"/>
</dbReference>
<gene>
    <name evidence="2" type="ORF">TMPK1_32620</name>
</gene>
<keyword evidence="1" id="KW-1133">Transmembrane helix</keyword>